<feature type="region of interest" description="Disordered" evidence="9">
    <location>
        <begin position="1"/>
        <end position="107"/>
    </location>
</feature>
<evidence type="ECO:0000256" key="6">
    <source>
        <dbReference type="ARBA" id="ARBA00022989"/>
    </source>
</evidence>
<protein>
    <recommendedName>
        <fullName evidence="4 8">Protein PNS1</fullName>
    </recommendedName>
</protein>
<feature type="transmembrane region" description="Helical" evidence="8">
    <location>
        <begin position="518"/>
        <end position="541"/>
    </location>
</feature>
<dbReference type="GO" id="GO:0022857">
    <property type="term" value="F:transmembrane transporter activity"/>
    <property type="evidence" value="ECO:0007669"/>
    <property type="project" value="UniProtKB-UniRule"/>
</dbReference>
<feature type="transmembrane region" description="Helical" evidence="8">
    <location>
        <begin position="357"/>
        <end position="373"/>
    </location>
</feature>
<feature type="transmembrane region" description="Helical" evidence="8">
    <location>
        <begin position="380"/>
        <end position="398"/>
    </location>
</feature>
<feature type="transmembrane region" description="Helical" evidence="8">
    <location>
        <begin position="296"/>
        <end position="328"/>
    </location>
</feature>
<dbReference type="PANTHER" id="PTHR12385">
    <property type="entry name" value="CHOLINE TRANSPORTER-LIKE (SLC FAMILY 44)"/>
    <property type="match status" value="1"/>
</dbReference>
<dbReference type="AlphaFoldDB" id="A0A0L0SY90"/>
<organism evidence="10 11">
    <name type="scientific">Allomyces macrogynus (strain ATCC 38327)</name>
    <name type="common">Allomyces javanicus var. macrogynus</name>
    <dbReference type="NCBI Taxonomy" id="578462"/>
    <lineage>
        <taxon>Eukaryota</taxon>
        <taxon>Fungi</taxon>
        <taxon>Fungi incertae sedis</taxon>
        <taxon>Blastocladiomycota</taxon>
        <taxon>Blastocladiomycetes</taxon>
        <taxon>Blastocladiales</taxon>
        <taxon>Blastocladiaceae</taxon>
        <taxon>Allomyces</taxon>
    </lineage>
</organism>
<comment type="function">
    <text evidence="1 8">Probably involved in transport through the plasma membrane.</text>
</comment>
<dbReference type="InterPro" id="IPR007603">
    <property type="entry name" value="Choline_transptr-like"/>
</dbReference>
<keyword evidence="6 8" id="KW-1133">Transmembrane helix</keyword>
<proteinExistence type="inferred from homology"/>
<evidence type="ECO:0000256" key="9">
    <source>
        <dbReference type="SAM" id="MobiDB-lite"/>
    </source>
</evidence>
<evidence type="ECO:0000256" key="3">
    <source>
        <dbReference type="ARBA" id="ARBA00007168"/>
    </source>
</evidence>
<dbReference type="EMBL" id="GG745353">
    <property type="protein sequence ID" value="KNE67493.1"/>
    <property type="molecule type" value="Genomic_DNA"/>
</dbReference>
<keyword evidence="11" id="KW-1185">Reference proteome</keyword>
<name>A0A0L0SY90_ALLM3</name>
<evidence type="ECO:0000256" key="4">
    <source>
        <dbReference type="ARBA" id="ARBA00015388"/>
    </source>
</evidence>
<keyword evidence="7 8" id="KW-0472">Membrane</keyword>
<feature type="transmembrane region" description="Helical" evidence="8">
    <location>
        <begin position="200"/>
        <end position="222"/>
    </location>
</feature>
<evidence type="ECO:0000313" key="11">
    <source>
        <dbReference type="Proteomes" id="UP000054350"/>
    </source>
</evidence>
<accession>A0A0L0SY90</accession>
<evidence type="ECO:0000313" key="10">
    <source>
        <dbReference type="EMBL" id="KNE67493.1"/>
    </source>
</evidence>
<evidence type="ECO:0000256" key="5">
    <source>
        <dbReference type="ARBA" id="ARBA00022692"/>
    </source>
</evidence>
<evidence type="ECO:0000256" key="2">
    <source>
        <dbReference type="ARBA" id="ARBA00004141"/>
    </source>
</evidence>
<evidence type="ECO:0000256" key="8">
    <source>
        <dbReference type="RuleBase" id="RU368066"/>
    </source>
</evidence>
<sequence>MSYPQYPPQQQGAYPQPGQQPAYPPQQQQYPPQQPYGQQPYGQQQQYPPQAQPSPYGGYQQQQPPGPAYPPQQEQQQGYPMQNDPGKAYQAAPPVVPPGYDSGMGSGNPVYTTPPNAPARFSPPSGPQDLWAAILWLVQLGGFVALAAISMSKVNLATMTLKSAPVTATPTPTRAKATPTPTRLSGSSSNSDDLDIDTSAITAMVVSAVAGGALSICYLLAMRRFPKKLITFTFWLSVAYFIALGIFSFLFTRAIWTGIVCLVIAVLYMMVWRSYKTRIPFASVMLSTVADVTSKYSGTVFAALIGLIFQLAYVVFWAVAVLTCSIYFGKFNDNTATTTTRTVNGRTTTTTNDSMPPLMYLLFFFLLFSYYWTAQVLKNIVHVTVSGVFASFFFLSGSPQGMPSSPTFGAWKRAVTTSFGSICFGSLIIALIQTVRAILRNAQSDTDSPVGAFLLCCIECLLAWIEGLVEYFNVYAFTQVAIYGKPFCRAAKDTWTMIKDRGVDAIINDDLIGNVLGFGSVLIGGITLLIGWLVFLVGRAADKSALTSGTTMSAGLIIVLVVSFLMGIVVFNLIAEVINSGVATIFVCIAEDPNALRATKPELWEEIRRTYPEAAFVNMYS</sequence>
<feature type="transmembrane region" description="Helical" evidence="8">
    <location>
        <begin position="255"/>
        <end position="275"/>
    </location>
</feature>
<dbReference type="GO" id="GO:0005886">
    <property type="term" value="C:plasma membrane"/>
    <property type="evidence" value="ECO:0007669"/>
    <property type="project" value="UniProtKB-SubCell"/>
</dbReference>
<gene>
    <name evidence="10" type="ORF">AMAG_11952</name>
</gene>
<dbReference type="OMA" id="CLTIASW"/>
<dbReference type="PANTHER" id="PTHR12385:SF4">
    <property type="entry name" value="PROTEIN PNS1"/>
    <property type="match status" value="1"/>
</dbReference>
<evidence type="ECO:0000256" key="1">
    <source>
        <dbReference type="ARBA" id="ARBA00002957"/>
    </source>
</evidence>
<reference evidence="10 11" key="1">
    <citation type="submission" date="2009-11" db="EMBL/GenBank/DDBJ databases">
        <title>Annotation of Allomyces macrogynus ATCC 38327.</title>
        <authorList>
            <consortium name="The Broad Institute Genome Sequencing Platform"/>
            <person name="Russ C."/>
            <person name="Cuomo C."/>
            <person name="Burger G."/>
            <person name="Gray M.W."/>
            <person name="Holland P.W.H."/>
            <person name="King N."/>
            <person name="Lang F.B.F."/>
            <person name="Roger A.J."/>
            <person name="Ruiz-Trillo I."/>
            <person name="Young S.K."/>
            <person name="Zeng Q."/>
            <person name="Gargeya S."/>
            <person name="Fitzgerald M."/>
            <person name="Haas B."/>
            <person name="Abouelleil A."/>
            <person name="Alvarado L."/>
            <person name="Arachchi H.M."/>
            <person name="Berlin A."/>
            <person name="Chapman S.B."/>
            <person name="Gearin G."/>
            <person name="Goldberg J."/>
            <person name="Griggs A."/>
            <person name="Gujja S."/>
            <person name="Hansen M."/>
            <person name="Heiman D."/>
            <person name="Howarth C."/>
            <person name="Larimer J."/>
            <person name="Lui A."/>
            <person name="MacDonald P.J.P."/>
            <person name="McCowen C."/>
            <person name="Montmayeur A."/>
            <person name="Murphy C."/>
            <person name="Neiman D."/>
            <person name="Pearson M."/>
            <person name="Priest M."/>
            <person name="Roberts A."/>
            <person name="Saif S."/>
            <person name="Shea T."/>
            <person name="Sisk P."/>
            <person name="Stolte C."/>
            <person name="Sykes S."/>
            <person name="Wortman J."/>
            <person name="Nusbaum C."/>
            <person name="Birren B."/>
        </authorList>
    </citation>
    <scope>NUCLEOTIDE SEQUENCE [LARGE SCALE GENOMIC DNA]</scope>
    <source>
        <strain evidence="10 11">ATCC 38327</strain>
    </source>
</reference>
<dbReference type="VEuPathDB" id="FungiDB:AMAG_11952"/>
<keyword evidence="5 8" id="KW-0812">Transmembrane</keyword>
<feature type="transmembrane region" description="Helical" evidence="8">
    <location>
        <begin position="130"/>
        <end position="151"/>
    </location>
</feature>
<comment type="similarity">
    <text evidence="3 8">Belongs to the CTL (choline transporter-like) family.</text>
</comment>
<feature type="transmembrane region" description="Helical" evidence="8">
    <location>
        <begin position="418"/>
        <end position="439"/>
    </location>
</feature>
<feature type="compositionally biased region" description="Low complexity" evidence="9">
    <location>
        <begin position="71"/>
        <end position="80"/>
    </location>
</feature>
<feature type="transmembrane region" description="Helical" evidence="8">
    <location>
        <begin position="553"/>
        <end position="575"/>
    </location>
</feature>
<dbReference type="Proteomes" id="UP000054350">
    <property type="component" value="Unassembled WGS sequence"/>
</dbReference>
<evidence type="ECO:0000256" key="7">
    <source>
        <dbReference type="ARBA" id="ARBA00023136"/>
    </source>
</evidence>
<feature type="transmembrane region" description="Helical" evidence="8">
    <location>
        <begin position="229"/>
        <end position="249"/>
    </location>
</feature>
<reference evidence="11" key="2">
    <citation type="submission" date="2009-11" db="EMBL/GenBank/DDBJ databases">
        <title>The Genome Sequence of Allomyces macrogynus strain ATCC 38327.</title>
        <authorList>
            <consortium name="The Broad Institute Genome Sequencing Platform"/>
            <person name="Russ C."/>
            <person name="Cuomo C."/>
            <person name="Shea T."/>
            <person name="Young S.K."/>
            <person name="Zeng Q."/>
            <person name="Koehrsen M."/>
            <person name="Haas B."/>
            <person name="Borodovsky M."/>
            <person name="Guigo R."/>
            <person name="Alvarado L."/>
            <person name="Berlin A."/>
            <person name="Borenstein D."/>
            <person name="Chen Z."/>
            <person name="Engels R."/>
            <person name="Freedman E."/>
            <person name="Gellesch M."/>
            <person name="Goldberg J."/>
            <person name="Griggs A."/>
            <person name="Gujja S."/>
            <person name="Heiman D."/>
            <person name="Hepburn T."/>
            <person name="Howarth C."/>
            <person name="Jen D."/>
            <person name="Larson L."/>
            <person name="Lewis B."/>
            <person name="Mehta T."/>
            <person name="Park D."/>
            <person name="Pearson M."/>
            <person name="Roberts A."/>
            <person name="Saif S."/>
            <person name="Shenoy N."/>
            <person name="Sisk P."/>
            <person name="Stolte C."/>
            <person name="Sykes S."/>
            <person name="Walk T."/>
            <person name="White J."/>
            <person name="Yandava C."/>
            <person name="Burger G."/>
            <person name="Gray M.W."/>
            <person name="Holland P.W.H."/>
            <person name="King N."/>
            <person name="Lang F.B.F."/>
            <person name="Roger A.J."/>
            <person name="Ruiz-Trillo I."/>
            <person name="Lander E."/>
            <person name="Nusbaum C."/>
        </authorList>
    </citation>
    <scope>NUCLEOTIDE SEQUENCE [LARGE SCALE GENOMIC DNA]</scope>
    <source>
        <strain evidence="11">ATCC 38327</strain>
    </source>
</reference>
<comment type="subcellular location">
    <subcellularLocation>
        <location evidence="8">Cell membrane</location>
        <topology evidence="8">Multi-pass membrane protein</topology>
    </subcellularLocation>
    <subcellularLocation>
        <location evidence="2">Membrane</location>
        <topology evidence="2">Multi-pass membrane protein</topology>
    </subcellularLocation>
</comment>
<dbReference type="Pfam" id="PF04515">
    <property type="entry name" value="Choline_transpo"/>
    <property type="match status" value="1"/>
</dbReference>
<dbReference type="OrthoDB" id="44736at2759"/>
<feature type="compositionally biased region" description="Low complexity" evidence="9">
    <location>
        <begin position="1"/>
        <end position="63"/>
    </location>
</feature>
<dbReference type="eggNOG" id="KOG1362">
    <property type="taxonomic scope" value="Eukaryota"/>
</dbReference>
<feature type="region of interest" description="Disordered" evidence="9">
    <location>
        <begin position="167"/>
        <end position="191"/>
    </location>
</feature>